<dbReference type="FunFam" id="3.40.50.150:FF:000725">
    <property type="entry name" value="Glutathione S-transferase, C-terminal domain-containing"/>
    <property type="match status" value="1"/>
</dbReference>
<evidence type="ECO:0000313" key="2">
    <source>
        <dbReference type="EMBL" id="JAC87796.1"/>
    </source>
</evidence>
<dbReference type="PANTHER" id="PTHR13369">
    <property type="match status" value="1"/>
</dbReference>
<dbReference type="InterPro" id="IPR029063">
    <property type="entry name" value="SAM-dependent_MTases_sf"/>
</dbReference>
<organism evidence="2">
    <name type="scientific">Panstrongylus megistus</name>
    <dbReference type="NCBI Taxonomy" id="65343"/>
    <lineage>
        <taxon>Eukaryota</taxon>
        <taxon>Metazoa</taxon>
        <taxon>Ecdysozoa</taxon>
        <taxon>Arthropoda</taxon>
        <taxon>Hexapoda</taxon>
        <taxon>Insecta</taxon>
        <taxon>Pterygota</taxon>
        <taxon>Neoptera</taxon>
        <taxon>Paraneoptera</taxon>
        <taxon>Hemiptera</taxon>
        <taxon>Heteroptera</taxon>
        <taxon>Panheteroptera</taxon>
        <taxon>Cimicomorpha</taxon>
        <taxon>Reduviidae</taxon>
        <taxon>Triatominae</taxon>
        <taxon>Panstrongylus</taxon>
    </lineage>
</organism>
<dbReference type="GO" id="GO:0005737">
    <property type="term" value="C:cytoplasm"/>
    <property type="evidence" value="ECO:0007669"/>
    <property type="project" value="TreeGrafter"/>
</dbReference>
<dbReference type="PANTHER" id="PTHR13369:SF0">
    <property type="entry name" value="GLUTATHIONE S-TRANSFERASE C-TERMINAL DOMAIN-CONTAINING PROTEIN"/>
    <property type="match status" value="1"/>
</dbReference>
<dbReference type="InterPro" id="IPR025714">
    <property type="entry name" value="Methyltranfer_dom"/>
</dbReference>
<dbReference type="AlphaFoldDB" id="A0A069DVF6"/>
<keyword evidence="2" id="KW-0808">Transferase</keyword>
<dbReference type="Gene3D" id="3.40.50.150">
    <property type="entry name" value="Vaccinia Virus protein VP39"/>
    <property type="match status" value="1"/>
</dbReference>
<reference evidence="2" key="1">
    <citation type="journal article" date="2015" name="J. Med. Entomol.">
        <title>A Deep Insight Into the Sialotranscriptome of the Chagas Disease Vector, Panstrongylus megistus (Hemiptera: Heteroptera).</title>
        <authorList>
            <person name="Ribeiro J.M."/>
            <person name="Schwarz A."/>
            <person name="Francischetti I.M."/>
        </authorList>
    </citation>
    <scope>NUCLEOTIDE SEQUENCE</scope>
    <source>
        <tissue evidence="2">Salivary glands</tissue>
    </source>
</reference>
<sequence>MGHVYLEISSLTAGSVQAPVETALCLCVYDYLGRPSQVNLRVVTVKLPSPQLSVDINGINVSKCTTVPPPASYCSLPVFQTDDSLSCVAGLSAVLRQIVRCSEKSNHHLLGFREACLVSCAETSVWTKFCEIELIASCKKIMVNECSNVEEGMLPLEMARLESHMSLPIRVHNVGKLKDRSHKYAEGPHFLLTDLVLALPVHIILNTIGCHNCSLIPLILAWYLEVAEKQNYMQSLSLLQWEQYERWKSQTCANWTLPTVVKQSLYKRDPTRYKPRNKIYTQQVEIEDSMNRLENIDMIDYTEGPSWEEDWAEDLPVPEVPSKRLIRKRHQLANLAAAAINITSEGDTLVDFCSGSGHLGIILAHCLPKCIVILLENKEKSLDRARQRLKSLKLYNVYVIQANLDYFIGTFQVGVSLHACGVASDLVIHKCLQNKANFVVCPCCYGGIQENHIISYPQSQEYINAGLSQRGYIVLGHCADQAGSDQGEKGMRAVDSDRCLLARNRGYHVTLSKLIPHTCTTRNNIIIGVKPKHQLIVT</sequence>
<dbReference type="Pfam" id="PF13679">
    <property type="entry name" value="Methyltransf_32"/>
    <property type="match status" value="1"/>
</dbReference>
<evidence type="ECO:0000259" key="1">
    <source>
        <dbReference type="Pfam" id="PF13679"/>
    </source>
</evidence>
<feature type="domain" description="Methyltransferase" evidence="1">
    <location>
        <begin position="329"/>
        <end position="450"/>
    </location>
</feature>
<dbReference type="GO" id="GO:0016740">
    <property type="term" value="F:transferase activity"/>
    <property type="evidence" value="ECO:0007669"/>
    <property type="project" value="UniProtKB-KW"/>
</dbReference>
<dbReference type="SUPFAM" id="SSF53335">
    <property type="entry name" value="S-adenosyl-L-methionine-dependent methyltransferases"/>
    <property type="match status" value="1"/>
</dbReference>
<dbReference type="EMBL" id="GBGD01001093">
    <property type="protein sequence ID" value="JAC87796.1"/>
    <property type="molecule type" value="mRNA"/>
</dbReference>
<proteinExistence type="evidence at transcript level"/>
<protein>
    <submittedName>
        <fullName evidence="2">Putative glutathione s-transferase c-terminal domain protein</fullName>
    </submittedName>
</protein>
<name>A0A069DVF6_9HEMI</name>
<accession>A0A069DVF6</accession>